<dbReference type="GO" id="GO:1902600">
    <property type="term" value="P:proton transmembrane transport"/>
    <property type="evidence" value="ECO:0007669"/>
    <property type="project" value="InterPro"/>
</dbReference>
<dbReference type="GO" id="GO:0016020">
    <property type="term" value="C:membrane"/>
    <property type="evidence" value="ECO:0007669"/>
    <property type="project" value="UniProtKB-SubCell"/>
</dbReference>
<evidence type="ECO:0000256" key="5">
    <source>
        <dbReference type="SAM" id="Phobius"/>
    </source>
</evidence>
<keyword evidence="4 5" id="KW-0472">Membrane</keyword>
<feature type="transmembrane region" description="Helical" evidence="5">
    <location>
        <begin position="187"/>
        <end position="209"/>
    </location>
</feature>
<protein>
    <submittedName>
        <fullName evidence="7">Potassium/proton antiporter</fullName>
    </submittedName>
</protein>
<keyword evidence="3 5" id="KW-1133">Transmembrane helix</keyword>
<evidence type="ECO:0000259" key="6">
    <source>
        <dbReference type="Pfam" id="PF00999"/>
    </source>
</evidence>
<comment type="subcellular location">
    <subcellularLocation>
        <location evidence="1">Membrane</location>
        <topology evidence="1">Multi-pass membrane protein</topology>
    </subcellularLocation>
</comment>
<feature type="transmembrane region" description="Helical" evidence="5">
    <location>
        <begin position="361"/>
        <end position="382"/>
    </location>
</feature>
<evidence type="ECO:0000313" key="7">
    <source>
        <dbReference type="EMBL" id="SCJ71602.1"/>
    </source>
</evidence>
<evidence type="ECO:0000256" key="3">
    <source>
        <dbReference type="ARBA" id="ARBA00022989"/>
    </source>
</evidence>
<feature type="transmembrane region" description="Helical" evidence="5">
    <location>
        <begin position="84"/>
        <end position="103"/>
    </location>
</feature>
<feature type="transmembrane region" description="Helical" evidence="5">
    <location>
        <begin position="216"/>
        <end position="231"/>
    </location>
</feature>
<dbReference type="AlphaFoldDB" id="A0A1C6IP75"/>
<feature type="transmembrane region" description="Helical" evidence="5">
    <location>
        <begin position="109"/>
        <end position="130"/>
    </location>
</feature>
<dbReference type="InterPro" id="IPR006153">
    <property type="entry name" value="Cation/H_exchanger_TM"/>
</dbReference>
<dbReference type="PANTHER" id="PTHR31102">
    <property type="match status" value="1"/>
</dbReference>
<reference evidence="7" key="1">
    <citation type="submission" date="2015-09" db="EMBL/GenBank/DDBJ databases">
        <authorList>
            <consortium name="Pathogen Informatics"/>
        </authorList>
    </citation>
    <scope>NUCLEOTIDE SEQUENCE</scope>
    <source>
        <strain evidence="7">2789STDY5834896</strain>
    </source>
</reference>
<evidence type="ECO:0000256" key="1">
    <source>
        <dbReference type="ARBA" id="ARBA00004141"/>
    </source>
</evidence>
<name>A0A1C6IP75_9FIRM</name>
<dbReference type="Pfam" id="PF00999">
    <property type="entry name" value="Na_H_Exchanger"/>
    <property type="match status" value="1"/>
</dbReference>
<dbReference type="PANTHER" id="PTHR31102:SF1">
    <property type="entry name" value="CATION_H+ EXCHANGER DOMAIN-CONTAINING PROTEIN"/>
    <property type="match status" value="1"/>
</dbReference>
<dbReference type="GO" id="GO:0015297">
    <property type="term" value="F:antiporter activity"/>
    <property type="evidence" value="ECO:0007669"/>
    <property type="project" value="InterPro"/>
</dbReference>
<dbReference type="InterPro" id="IPR051843">
    <property type="entry name" value="CPA1_transporter"/>
</dbReference>
<dbReference type="EMBL" id="FMHG01000001">
    <property type="protein sequence ID" value="SCJ71602.1"/>
    <property type="molecule type" value="Genomic_DNA"/>
</dbReference>
<dbReference type="Gene3D" id="1.20.1530.20">
    <property type="match status" value="1"/>
</dbReference>
<gene>
    <name evidence="7" type="ORF">SAMEA3545359_01592</name>
</gene>
<feature type="transmembrane region" description="Helical" evidence="5">
    <location>
        <begin position="43"/>
        <end position="72"/>
    </location>
</feature>
<feature type="transmembrane region" description="Helical" evidence="5">
    <location>
        <begin position="151"/>
        <end position="175"/>
    </location>
</feature>
<feature type="transmembrane region" description="Helical" evidence="5">
    <location>
        <begin position="294"/>
        <end position="320"/>
    </location>
</feature>
<feature type="transmembrane region" description="Helical" evidence="5">
    <location>
        <begin position="270"/>
        <end position="288"/>
    </location>
</feature>
<accession>A0A1C6IP75</accession>
<feature type="transmembrane region" description="Helical" evidence="5">
    <location>
        <begin position="332"/>
        <end position="355"/>
    </location>
</feature>
<evidence type="ECO:0000256" key="4">
    <source>
        <dbReference type="ARBA" id="ARBA00023136"/>
    </source>
</evidence>
<keyword evidence="2 5" id="KW-0812">Transmembrane</keyword>
<proteinExistence type="predicted"/>
<dbReference type="InterPro" id="IPR038770">
    <property type="entry name" value="Na+/solute_symporter_sf"/>
</dbReference>
<feature type="transmembrane region" description="Helical" evidence="5">
    <location>
        <begin position="237"/>
        <end position="258"/>
    </location>
</feature>
<evidence type="ECO:0000256" key="2">
    <source>
        <dbReference type="ARBA" id="ARBA00022692"/>
    </source>
</evidence>
<sequence length="398" mass="40629">MLTDMALLFLGGWFLGELCKKTGLPALVGMLLAGVILGPGALGLLQGGILAISAPLRQLALVIILARAGLALHPKDLLAVGRPALLLCFLPATFEILGMLLLAPPLLGVSVLEAGIIGAVVAAVSPAVVVPRMLALIEDNRGQQRHIPQMIMAGASVDDVFVIVVFTALTGVAAGGGSFSPAVLGQVPISILLGAGAGALCGLLLGVFFARSFLPVPLRTVLFLAVSFLLLEAENQLKGYCPFSGLLGIVAMGMALLWRTPDRAAELAGSFSSLWVGTEILLFSLVGAAVDLRYLALCGLAAVCCVAGGLIFRALGVLLCVIKTPLCKKERLFCAAAYLPKATVQAAIGGVPLAMGLGCGSTVLAVAVVAILLTAPLGALLIDKLGPQLLKKDGGRPV</sequence>
<organism evidence="7">
    <name type="scientific">uncultured Anaerotruncus sp</name>
    <dbReference type="NCBI Taxonomy" id="905011"/>
    <lineage>
        <taxon>Bacteria</taxon>
        <taxon>Bacillati</taxon>
        <taxon>Bacillota</taxon>
        <taxon>Clostridia</taxon>
        <taxon>Eubacteriales</taxon>
        <taxon>Oscillospiraceae</taxon>
        <taxon>Anaerotruncus</taxon>
        <taxon>environmental samples</taxon>
    </lineage>
</organism>
<feature type="domain" description="Cation/H+ exchanger transmembrane" evidence="6">
    <location>
        <begin position="7"/>
        <end position="379"/>
    </location>
</feature>